<gene>
    <name evidence="1" type="ORF">EI71_00093</name>
</gene>
<organism evidence="1 2">
    <name type="scientific">Anaeroplasma bactoclasticum</name>
    <dbReference type="NCBI Taxonomy" id="2088"/>
    <lineage>
        <taxon>Bacteria</taxon>
        <taxon>Bacillati</taxon>
        <taxon>Mycoplasmatota</taxon>
        <taxon>Mollicutes</taxon>
        <taxon>Anaeroplasmatales</taxon>
        <taxon>Anaeroplasmataceae</taxon>
        <taxon>Anaeroplasma</taxon>
    </lineage>
</organism>
<dbReference type="InParanoid" id="A0A397RZ36"/>
<dbReference type="Proteomes" id="UP000266506">
    <property type="component" value="Unassembled WGS sequence"/>
</dbReference>
<dbReference type="Pfam" id="PF12672">
    <property type="entry name" value="DUF3793"/>
    <property type="match status" value="1"/>
</dbReference>
<proteinExistence type="predicted"/>
<dbReference type="OrthoDB" id="5393676at2"/>
<name>A0A397RZ36_9MOLU</name>
<evidence type="ECO:0000313" key="1">
    <source>
        <dbReference type="EMBL" id="RIA78532.1"/>
    </source>
</evidence>
<sequence>MSTLLQKILAIHSSPAICGIKASNLINLKITDELYEEIEELNKKYPNLCFYVLKNDGKNALILVYRKKVLERYLFKEENRAFLNSIGYETESVELMLLSLRERMEEDSFPHEIGVFLGYDLSDIKSFIEGKECLYVGYWKVYSNVEEKMEIFDKYTRCKNAVMRMIDKGYPIENYMR</sequence>
<accession>A0A397RZ36</accession>
<evidence type="ECO:0000313" key="2">
    <source>
        <dbReference type="Proteomes" id="UP000266506"/>
    </source>
</evidence>
<protein>
    <submittedName>
        <fullName evidence="1">Uncharacterized protein DUF3793</fullName>
    </submittedName>
</protein>
<keyword evidence="2" id="KW-1185">Reference proteome</keyword>
<dbReference type="EMBL" id="QXEV01000001">
    <property type="protein sequence ID" value="RIA78532.1"/>
    <property type="molecule type" value="Genomic_DNA"/>
</dbReference>
<reference evidence="1 2" key="1">
    <citation type="submission" date="2018-08" db="EMBL/GenBank/DDBJ databases">
        <title>Genomic Encyclopedia of Archaeal and Bacterial Type Strains, Phase II (KMG-II): from individual species to whole genera.</title>
        <authorList>
            <person name="Goeker M."/>
        </authorList>
    </citation>
    <scope>NUCLEOTIDE SEQUENCE [LARGE SCALE GENOMIC DNA]</scope>
    <source>
        <strain evidence="1 2">ATCC 27112</strain>
    </source>
</reference>
<dbReference type="AlphaFoldDB" id="A0A397RZ36"/>
<dbReference type="InterPro" id="IPR024523">
    <property type="entry name" value="DUF3793"/>
</dbReference>
<dbReference type="RefSeq" id="WP_119015276.1">
    <property type="nucleotide sequence ID" value="NZ_QXEV01000001.1"/>
</dbReference>
<comment type="caution">
    <text evidence="1">The sequence shown here is derived from an EMBL/GenBank/DDBJ whole genome shotgun (WGS) entry which is preliminary data.</text>
</comment>